<dbReference type="EMBL" id="VSRR010109352">
    <property type="protein sequence ID" value="MPC97304.1"/>
    <property type="molecule type" value="Genomic_DNA"/>
</dbReference>
<evidence type="ECO:0000256" key="1">
    <source>
        <dbReference type="SAM" id="MobiDB-lite"/>
    </source>
</evidence>
<accession>A0A5B7JY81</accession>
<dbReference type="Proteomes" id="UP000324222">
    <property type="component" value="Unassembled WGS sequence"/>
</dbReference>
<sequence>MKFPGSAIRNHATCRPVLRKGPWDGQGCGPSRWRERPMRLGDAAGPVTGCNGPTRRSEQGRQKQSGIPRDIRVTILRQAPRRESRAQKVQARRTSLKHEKENTNNPVPPPHKGQHKIREGPGRKQELRTS</sequence>
<organism evidence="2 3">
    <name type="scientific">Portunus trituberculatus</name>
    <name type="common">Swimming crab</name>
    <name type="synonym">Neptunus trituberculatus</name>
    <dbReference type="NCBI Taxonomy" id="210409"/>
    <lineage>
        <taxon>Eukaryota</taxon>
        <taxon>Metazoa</taxon>
        <taxon>Ecdysozoa</taxon>
        <taxon>Arthropoda</taxon>
        <taxon>Crustacea</taxon>
        <taxon>Multicrustacea</taxon>
        <taxon>Malacostraca</taxon>
        <taxon>Eumalacostraca</taxon>
        <taxon>Eucarida</taxon>
        <taxon>Decapoda</taxon>
        <taxon>Pleocyemata</taxon>
        <taxon>Brachyura</taxon>
        <taxon>Eubrachyura</taxon>
        <taxon>Portunoidea</taxon>
        <taxon>Portunidae</taxon>
        <taxon>Portuninae</taxon>
        <taxon>Portunus</taxon>
    </lineage>
</organism>
<protein>
    <submittedName>
        <fullName evidence="2">Uncharacterized protein</fullName>
    </submittedName>
</protein>
<feature type="region of interest" description="Disordered" evidence="1">
    <location>
        <begin position="1"/>
        <end position="130"/>
    </location>
</feature>
<comment type="caution">
    <text evidence="2">The sequence shown here is derived from an EMBL/GenBank/DDBJ whole genome shotgun (WGS) entry which is preliminary data.</text>
</comment>
<name>A0A5B7JY81_PORTR</name>
<proteinExistence type="predicted"/>
<gene>
    <name evidence="2" type="ORF">E2C01_092613</name>
</gene>
<evidence type="ECO:0000313" key="2">
    <source>
        <dbReference type="EMBL" id="MPC97304.1"/>
    </source>
</evidence>
<keyword evidence="3" id="KW-1185">Reference proteome</keyword>
<reference evidence="2 3" key="1">
    <citation type="submission" date="2019-05" db="EMBL/GenBank/DDBJ databases">
        <title>Another draft genome of Portunus trituberculatus and its Hox gene families provides insights of decapod evolution.</title>
        <authorList>
            <person name="Jeong J.-H."/>
            <person name="Song I."/>
            <person name="Kim S."/>
            <person name="Choi T."/>
            <person name="Kim D."/>
            <person name="Ryu S."/>
            <person name="Kim W."/>
        </authorList>
    </citation>
    <scope>NUCLEOTIDE SEQUENCE [LARGE SCALE GENOMIC DNA]</scope>
    <source>
        <tissue evidence="2">Muscle</tissue>
    </source>
</reference>
<evidence type="ECO:0000313" key="3">
    <source>
        <dbReference type="Proteomes" id="UP000324222"/>
    </source>
</evidence>
<dbReference type="AlphaFoldDB" id="A0A5B7JY81"/>
<feature type="compositionally biased region" description="Basic and acidic residues" evidence="1">
    <location>
        <begin position="116"/>
        <end position="130"/>
    </location>
</feature>